<reference evidence="2 3" key="1">
    <citation type="submission" date="2015-07" db="EMBL/GenBank/DDBJ databases">
        <title>Genome sequence of Leptolinea tardivitalis DSM 16556.</title>
        <authorList>
            <person name="Hemp J."/>
            <person name="Ward L.M."/>
            <person name="Pace L.A."/>
            <person name="Fischer W.W."/>
        </authorList>
    </citation>
    <scope>NUCLEOTIDE SEQUENCE [LARGE SCALE GENOMIC DNA]</scope>
    <source>
        <strain evidence="2 3">YMTK-2</strain>
    </source>
</reference>
<feature type="transmembrane region" description="Helical" evidence="1">
    <location>
        <begin position="12"/>
        <end position="32"/>
    </location>
</feature>
<dbReference type="AlphaFoldDB" id="A0A0P6XD90"/>
<proteinExistence type="predicted"/>
<keyword evidence="1" id="KW-0812">Transmembrane</keyword>
<sequence>MFMALPAWGLTLGFLFPLTIAFAEIPFYFSYLMPRLQAATGQKLLITILCGLMLVAQHITLPLILDGRFILWRLVMYLPFDLFLGMVM</sequence>
<dbReference type="Proteomes" id="UP000050430">
    <property type="component" value="Unassembled WGS sequence"/>
</dbReference>
<evidence type="ECO:0000256" key="1">
    <source>
        <dbReference type="SAM" id="Phobius"/>
    </source>
</evidence>
<evidence type="ECO:0000313" key="3">
    <source>
        <dbReference type="Proteomes" id="UP000050430"/>
    </source>
</evidence>
<evidence type="ECO:0000313" key="2">
    <source>
        <dbReference type="EMBL" id="KPL73176.1"/>
    </source>
</evidence>
<name>A0A0P6XD90_9CHLR</name>
<keyword evidence="1" id="KW-1133">Transmembrane helix</keyword>
<dbReference type="EMBL" id="LGCK01000006">
    <property type="protein sequence ID" value="KPL73176.1"/>
    <property type="molecule type" value="Genomic_DNA"/>
</dbReference>
<organism evidence="2 3">
    <name type="scientific">Leptolinea tardivitalis</name>
    <dbReference type="NCBI Taxonomy" id="229920"/>
    <lineage>
        <taxon>Bacteria</taxon>
        <taxon>Bacillati</taxon>
        <taxon>Chloroflexota</taxon>
        <taxon>Anaerolineae</taxon>
        <taxon>Anaerolineales</taxon>
        <taxon>Anaerolineaceae</taxon>
        <taxon>Leptolinea</taxon>
    </lineage>
</organism>
<protein>
    <submittedName>
        <fullName evidence="2">Uncharacterized protein</fullName>
    </submittedName>
</protein>
<feature type="transmembrane region" description="Helical" evidence="1">
    <location>
        <begin position="70"/>
        <end position="87"/>
    </location>
</feature>
<keyword evidence="1" id="KW-0472">Membrane</keyword>
<feature type="transmembrane region" description="Helical" evidence="1">
    <location>
        <begin position="44"/>
        <end position="64"/>
    </location>
</feature>
<accession>A0A0P6XD90</accession>
<comment type="caution">
    <text evidence="2">The sequence shown here is derived from an EMBL/GenBank/DDBJ whole genome shotgun (WGS) entry which is preliminary data.</text>
</comment>
<gene>
    <name evidence="2" type="ORF">ADM99_02730</name>
</gene>
<keyword evidence="3" id="KW-1185">Reference proteome</keyword>